<comment type="caution">
    <text evidence="2">The sequence shown here is derived from an EMBL/GenBank/DDBJ whole genome shotgun (WGS) entry which is preliminary data.</text>
</comment>
<dbReference type="NCBIfam" id="NF041065">
    <property type="entry name" value="DpdH"/>
    <property type="match status" value="1"/>
</dbReference>
<dbReference type="GO" id="GO:0005524">
    <property type="term" value="F:ATP binding"/>
    <property type="evidence" value="ECO:0007669"/>
    <property type="project" value="UniProtKB-KW"/>
</dbReference>
<gene>
    <name evidence="2" type="ORF">FHG71_03980</name>
</gene>
<feature type="region of interest" description="Disordered" evidence="1">
    <location>
        <begin position="553"/>
        <end position="577"/>
    </location>
</feature>
<dbReference type="SUPFAM" id="SSF52540">
    <property type="entry name" value="P-loop containing nucleoside triphosphate hydrolases"/>
    <property type="match status" value="1"/>
</dbReference>
<accession>A0A5C4NP04</accession>
<evidence type="ECO:0000313" key="2">
    <source>
        <dbReference type="EMBL" id="TNC74347.1"/>
    </source>
</evidence>
<evidence type="ECO:0000313" key="3">
    <source>
        <dbReference type="Proteomes" id="UP000305709"/>
    </source>
</evidence>
<dbReference type="InterPro" id="IPR027417">
    <property type="entry name" value="P-loop_NTPase"/>
</dbReference>
<organism evidence="2 3">
    <name type="scientific">Rubellimicrobium roseum</name>
    <dbReference type="NCBI Taxonomy" id="687525"/>
    <lineage>
        <taxon>Bacteria</taxon>
        <taxon>Pseudomonadati</taxon>
        <taxon>Pseudomonadota</taxon>
        <taxon>Alphaproteobacteria</taxon>
        <taxon>Rhodobacterales</taxon>
        <taxon>Roseobacteraceae</taxon>
        <taxon>Rubellimicrobium</taxon>
    </lineage>
</organism>
<dbReference type="Proteomes" id="UP000305709">
    <property type="component" value="Unassembled WGS sequence"/>
</dbReference>
<protein>
    <submittedName>
        <fullName evidence="2">ATP-binding protein</fullName>
    </submittedName>
</protein>
<keyword evidence="2" id="KW-0067">ATP-binding</keyword>
<feature type="compositionally biased region" description="Low complexity" evidence="1">
    <location>
        <begin position="555"/>
        <end position="565"/>
    </location>
</feature>
<evidence type="ECO:0000256" key="1">
    <source>
        <dbReference type="SAM" id="MobiDB-lite"/>
    </source>
</evidence>
<dbReference type="RefSeq" id="WP_139080307.1">
    <property type="nucleotide sequence ID" value="NZ_VDFV01000002.1"/>
</dbReference>
<name>A0A5C4NP04_9RHOB</name>
<dbReference type="EMBL" id="VDFV01000002">
    <property type="protein sequence ID" value="TNC74347.1"/>
    <property type="molecule type" value="Genomic_DNA"/>
</dbReference>
<proteinExistence type="predicted"/>
<keyword evidence="2" id="KW-0547">Nucleotide-binding</keyword>
<dbReference type="AlphaFoldDB" id="A0A5C4NP04"/>
<sequence>MRNVLCWTPSEVRQVINPFAEHISDGVFRAVHSDWELRVTGPVGKSFQEIGDAAWSNLSPAEFLADFLREDRPHALAVILGETGSGKSHLVHWMRLHLRDDDQRMLLVVRKSGTSLRAIVRDLIGRLPVDQQQSFLDTFNAAGDGLMSRDARKHELLNHLAQAIREDQPRREADELEAELLDSLPHLIQDPYMRQAHFLGDGGVIGEIVDHIFAESNAKDRPERRRDFAVNDLALGGLDFVHATKLAKDALELIDLDPATNTSLAIEIINRNLDRAVARTLSFSGDRIEELMMRLRAHLKAQGKELVLLVEEFARLQGIDRALLQAITAQGDDRQCRMRTAIAVTTGFFASVAETAYMRTTHIVDMDQSAGRSEGQGVTPRALSEFAARYLNAARLGRERIGNWSEGAAPGEAAPSVCPNCPHVSTCHATFGEVDGYGLYPFTERALTNLASRVDRSMPASFNPRILQNDLLVEVLDNFAPDIEAGAYPSPRLLEKVGGAKLPVSVESALQAKDAQAAPRWIAALEIYDGTGRIVELPRRFREVFSIPPIPDALAPTTPSTPSAPVITPGQGQPRTVNPDDEAIESWIRGGLLNERVAVRLRDLLFPAIADAIDWDMLGMARADFAGGAGAFKRTSISFVRQSTRASSRAGVQMEIAADAKTGTALQGLLRAAQDQFRWHFEGGDRALAAFLDCLDGWSAEVVRQLRHLVAPTPRWNQAAGALQLLCVAAAIGGKIKADATAADIIDAVFDGLPSDPAASTRDLRNLFAKLSREREHLVGVVRAQASSLKGGRAGAMLDPLRALSPVRALRASKWHLDLDPGDNVDKVATLYREVAMNLSAAVVAERDVRLTWLADMEAAFGSSTPRAAIIAALDDARQQTFDAGISTENTRRALVEALDRFKTTQYDDAIAAARQLARLEDPVAALPQFGRGRANAVEAGTALRQVATQFLDAVERNLEQDGVGQSAGAADVARSLESLEKDLGAIVEDLTALTMQGEPSRVA</sequence>
<reference evidence="2 3" key="1">
    <citation type="submission" date="2019-06" db="EMBL/GenBank/DDBJ databases">
        <authorList>
            <person name="Jiang L."/>
        </authorList>
    </citation>
    <scope>NUCLEOTIDE SEQUENCE [LARGE SCALE GENOMIC DNA]</scope>
    <source>
        <strain evidence="2 3">YIM 48858</strain>
    </source>
</reference>
<dbReference type="OrthoDB" id="9778912at2"/>
<keyword evidence="3" id="KW-1185">Reference proteome</keyword>